<evidence type="ECO:0000256" key="7">
    <source>
        <dbReference type="ARBA" id="ARBA00023224"/>
    </source>
</evidence>
<evidence type="ECO:0000256" key="4">
    <source>
        <dbReference type="ARBA" id="ARBA00022989"/>
    </source>
</evidence>
<keyword evidence="3 8" id="KW-0812">Transmembrane</keyword>
<dbReference type="GO" id="GO:0008049">
    <property type="term" value="P:male courtship behavior"/>
    <property type="evidence" value="ECO:0007669"/>
    <property type="project" value="TreeGrafter"/>
</dbReference>
<feature type="signal peptide" evidence="9">
    <location>
        <begin position="1"/>
        <end position="20"/>
    </location>
</feature>
<proteinExistence type="predicted"/>
<dbReference type="GO" id="GO:0007165">
    <property type="term" value="P:signal transduction"/>
    <property type="evidence" value="ECO:0007669"/>
    <property type="project" value="UniProtKB-KW"/>
</dbReference>
<evidence type="ECO:0000256" key="5">
    <source>
        <dbReference type="ARBA" id="ARBA00023136"/>
    </source>
</evidence>
<sequence>MNGVTTSWMILLTLLQVQMAALNEATKKMTKKTVWFISDINATNYKRKHSKDEVYLVKKIGHVYDIFIDQTETINRGFIMQLFVIVTASFPFILQQTYIMCKALYEETGEANLDVHLVTSNVISVIGLIELVVPCMAVNGEAEYFVECLHWNTWNVENKPALEEMLNFVTMQTIHQKVELTIFGLFPLDGTLLYSMLAAISTYLVILLQFDIG</sequence>
<feature type="transmembrane region" description="Helical" evidence="8">
    <location>
        <begin position="192"/>
        <end position="210"/>
    </location>
</feature>
<dbReference type="InterPro" id="IPR013604">
    <property type="entry name" value="7TM_chemorcpt"/>
</dbReference>
<dbReference type="GO" id="GO:0030425">
    <property type="term" value="C:dendrite"/>
    <property type="evidence" value="ECO:0007669"/>
    <property type="project" value="TreeGrafter"/>
</dbReference>
<dbReference type="GO" id="GO:0050909">
    <property type="term" value="P:sensory perception of taste"/>
    <property type="evidence" value="ECO:0007669"/>
    <property type="project" value="InterPro"/>
</dbReference>
<dbReference type="PANTHER" id="PTHR21143:SF104">
    <property type="entry name" value="GUSTATORY RECEPTOR 8A-RELATED"/>
    <property type="match status" value="1"/>
</dbReference>
<dbReference type="Proteomes" id="UP001152888">
    <property type="component" value="Unassembled WGS sequence"/>
</dbReference>
<evidence type="ECO:0000256" key="8">
    <source>
        <dbReference type="SAM" id="Phobius"/>
    </source>
</evidence>
<keyword evidence="7" id="KW-0807">Transducer</keyword>
<keyword evidence="5 8" id="KW-0472">Membrane</keyword>
<evidence type="ECO:0000313" key="11">
    <source>
        <dbReference type="Proteomes" id="UP001152888"/>
    </source>
</evidence>
<comment type="caution">
    <text evidence="10">The sequence shown here is derived from an EMBL/GenBank/DDBJ whole genome shotgun (WGS) entry which is preliminary data.</text>
</comment>
<evidence type="ECO:0000313" key="10">
    <source>
        <dbReference type="EMBL" id="CAH1984215.1"/>
    </source>
</evidence>
<accession>A0A9P0PHF7</accession>
<reference evidence="10" key="1">
    <citation type="submission" date="2022-03" db="EMBL/GenBank/DDBJ databases">
        <authorList>
            <person name="Sayadi A."/>
        </authorList>
    </citation>
    <scope>NUCLEOTIDE SEQUENCE</scope>
</reference>
<dbReference type="GO" id="GO:0030424">
    <property type="term" value="C:axon"/>
    <property type="evidence" value="ECO:0007669"/>
    <property type="project" value="TreeGrafter"/>
</dbReference>
<comment type="subcellular location">
    <subcellularLocation>
        <location evidence="1">Cell membrane</location>
        <topology evidence="1">Multi-pass membrane protein</topology>
    </subcellularLocation>
</comment>
<dbReference type="Pfam" id="PF08395">
    <property type="entry name" value="7tm_7"/>
    <property type="match status" value="1"/>
</dbReference>
<gene>
    <name evidence="10" type="ORF">ACAOBT_LOCUS15971</name>
</gene>
<evidence type="ECO:0000256" key="2">
    <source>
        <dbReference type="ARBA" id="ARBA00022475"/>
    </source>
</evidence>
<evidence type="ECO:0000256" key="9">
    <source>
        <dbReference type="SAM" id="SignalP"/>
    </source>
</evidence>
<evidence type="ECO:0000256" key="3">
    <source>
        <dbReference type="ARBA" id="ARBA00022692"/>
    </source>
</evidence>
<dbReference type="AlphaFoldDB" id="A0A9P0PHF7"/>
<keyword evidence="9" id="KW-0732">Signal</keyword>
<evidence type="ECO:0000256" key="6">
    <source>
        <dbReference type="ARBA" id="ARBA00023170"/>
    </source>
</evidence>
<name>A0A9P0PHF7_ACAOB</name>
<dbReference type="GO" id="GO:0005886">
    <property type="term" value="C:plasma membrane"/>
    <property type="evidence" value="ECO:0007669"/>
    <property type="project" value="UniProtKB-SubCell"/>
</dbReference>
<organism evidence="10 11">
    <name type="scientific">Acanthoscelides obtectus</name>
    <name type="common">Bean weevil</name>
    <name type="synonym">Bruchus obtectus</name>
    <dbReference type="NCBI Taxonomy" id="200917"/>
    <lineage>
        <taxon>Eukaryota</taxon>
        <taxon>Metazoa</taxon>
        <taxon>Ecdysozoa</taxon>
        <taxon>Arthropoda</taxon>
        <taxon>Hexapoda</taxon>
        <taxon>Insecta</taxon>
        <taxon>Pterygota</taxon>
        <taxon>Neoptera</taxon>
        <taxon>Endopterygota</taxon>
        <taxon>Coleoptera</taxon>
        <taxon>Polyphaga</taxon>
        <taxon>Cucujiformia</taxon>
        <taxon>Chrysomeloidea</taxon>
        <taxon>Chrysomelidae</taxon>
        <taxon>Bruchinae</taxon>
        <taxon>Bruchini</taxon>
        <taxon>Acanthoscelides</taxon>
    </lineage>
</organism>
<keyword evidence="4 8" id="KW-1133">Transmembrane helix</keyword>
<dbReference type="OrthoDB" id="6425201at2759"/>
<keyword evidence="2" id="KW-1003">Cell membrane</keyword>
<dbReference type="GO" id="GO:0007635">
    <property type="term" value="P:chemosensory behavior"/>
    <property type="evidence" value="ECO:0007669"/>
    <property type="project" value="TreeGrafter"/>
</dbReference>
<evidence type="ECO:0000256" key="1">
    <source>
        <dbReference type="ARBA" id="ARBA00004651"/>
    </source>
</evidence>
<dbReference type="EMBL" id="CAKOFQ010006953">
    <property type="protein sequence ID" value="CAH1984215.1"/>
    <property type="molecule type" value="Genomic_DNA"/>
</dbReference>
<protein>
    <submittedName>
        <fullName evidence="10">Uncharacterized protein</fullName>
    </submittedName>
</protein>
<keyword evidence="11" id="KW-1185">Reference proteome</keyword>
<dbReference type="GO" id="GO:0043025">
    <property type="term" value="C:neuronal cell body"/>
    <property type="evidence" value="ECO:0007669"/>
    <property type="project" value="TreeGrafter"/>
</dbReference>
<dbReference type="PANTHER" id="PTHR21143">
    <property type="entry name" value="INVERTEBRATE GUSTATORY RECEPTOR"/>
    <property type="match status" value="1"/>
</dbReference>
<feature type="chain" id="PRO_5040182603" evidence="9">
    <location>
        <begin position="21"/>
        <end position="213"/>
    </location>
</feature>
<keyword evidence="6" id="KW-0675">Receptor</keyword>